<evidence type="ECO:0000256" key="1">
    <source>
        <dbReference type="ARBA" id="ARBA00023015"/>
    </source>
</evidence>
<protein>
    <recommendedName>
        <fullName evidence="4">HTH araC/xylS-type domain-containing protein</fullName>
    </recommendedName>
</protein>
<feature type="domain" description="HTH araC/xylS-type" evidence="4">
    <location>
        <begin position="237"/>
        <end position="334"/>
    </location>
</feature>
<dbReference type="GO" id="GO:0003700">
    <property type="term" value="F:DNA-binding transcription factor activity"/>
    <property type="evidence" value="ECO:0007669"/>
    <property type="project" value="InterPro"/>
</dbReference>
<dbReference type="STRING" id="71451.RV07_GL001893"/>
<reference evidence="6 8" key="2">
    <citation type="submission" date="2013-03" db="EMBL/GenBank/DDBJ databases">
        <title>The Genome Sequence of Enterococcus malodoratus ATCC_43197 (PacBio/Illumina hybrid assembly).</title>
        <authorList>
            <consortium name="The Broad Institute Genomics Platform"/>
            <consortium name="The Broad Institute Genome Sequencing Center for Infectious Disease"/>
            <person name="Earl A."/>
            <person name="Russ C."/>
            <person name="Gilmore M."/>
            <person name="Surin D."/>
            <person name="Walker B."/>
            <person name="Young S."/>
            <person name="Zeng Q."/>
            <person name="Gargeya S."/>
            <person name="Fitzgerald M."/>
            <person name="Haas B."/>
            <person name="Abouelleil A."/>
            <person name="Allen A.W."/>
            <person name="Alvarado L."/>
            <person name="Arachchi H.M."/>
            <person name="Berlin A.M."/>
            <person name="Chapman S.B."/>
            <person name="Gainer-Dewar J."/>
            <person name="Goldberg J."/>
            <person name="Griggs A."/>
            <person name="Gujja S."/>
            <person name="Hansen M."/>
            <person name="Howarth C."/>
            <person name="Imamovic A."/>
            <person name="Ireland A."/>
            <person name="Larimer J."/>
            <person name="McCowan C."/>
            <person name="Murphy C."/>
            <person name="Pearson M."/>
            <person name="Poon T.W."/>
            <person name="Priest M."/>
            <person name="Roberts A."/>
            <person name="Saif S."/>
            <person name="Shea T."/>
            <person name="Sisk P."/>
            <person name="Sykes S."/>
            <person name="Wortman J."/>
            <person name="Nusbaum C."/>
            <person name="Birren B."/>
        </authorList>
    </citation>
    <scope>NUCLEOTIDE SEQUENCE [LARGE SCALE GENOMIC DNA]</scope>
    <source>
        <strain evidence="6 8">ATCC 43197</strain>
    </source>
</reference>
<dbReference type="PATRIC" id="fig|1158601.3.peg.2192"/>
<proteinExistence type="predicted"/>
<dbReference type="Proteomes" id="UP000013783">
    <property type="component" value="Unassembled WGS sequence"/>
</dbReference>
<dbReference type="GO" id="GO:0043565">
    <property type="term" value="F:sequence-specific DNA binding"/>
    <property type="evidence" value="ECO:0007669"/>
    <property type="project" value="InterPro"/>
</dbReference>
<organism evidence="5 7">
    <name type="scientific">Enterococcus malodoratus ATCC 43197</name>
    <dbReference type="NCBI Taxonomy" id="1158601"/>
    <lineage>
        <taxon>Bacteria</taxon>
        <taxon>Bacillati</taxon>
        <taxon>Bacillota</taxon>
        <taxon>Bacilli</taxon>
        <taxon>Lactobacillales</taxon>
        <taxon>Enterococcaceae</taxon>
        <taxon>Enterococcus</taxon>
    </lineage>
</organism>
<dbReference type="Pfam" id="PF12833">
    <property type="entry name" value="HTH_18"/>
    <property type="match status" value="1"/>
</dbReference>
<dbReference type="eggNOG" id="COG2169">
    <property type="taxonomic scope" value="Bacteria"/>
</dbReference>
<evidence type="ECO:0000313" key="5">
    <source>
        <dbReference type="EMBL" id="EOH77581.1"/>
    </source>
</evidence>
<accession>R2RAF1</accession>
<reference evidence="5 7" key="1">
    <citation type="submission" date="2013-02" db="EMBL/GenBank/DDBJ databases">
        <title>The Genome Sequence of Enterococcus malodoratus ATCC_43197.</title>
        <authorList>
            <consortium name="The Broad Institute Genome Sequencing Platform"/>
            <consortium name="The Broad Institute Genome Sequencing Center for Infectious Disease"/>
            <person name="Earl A.M."/>
            <person name="Gilmore M.S."/>
            <person name="Lebreton F."/>
            <person name="Walker B."/>
            <person name="Young S.K."/>
            <person name="Zeng Q."/>
            <person name="Gargeya S."/>
            <person name="Fitzgerald M."/>
            <person name="Haas B."/>
            <person name="Abouelleil A."/>
            <person name="Alvarado L."/>
            <person name="Arachchi H.M."/>
            <person name="Berlin A.M."/>
            <person name="Chapman S.B."/>
            <person name="Dewar J."/>
            <person name="Goldberg J."/>
            <person name="Griggs A."/>
            <person name="Gujja S."/>
            <person name="Hansen M."/>
            <person name="Howarth C."/>
            <person name="Imamovic A."/>
            <person name="Larimer J."/>
            <person name="McCowan C."/>
            <person name="Murphy C."/>
            <person name="Neiman D."/>
            <person name="Pearson M."/>
            <person name="Priest M."/>
            <person name="Roberts A."/>
            <person name="Saif S."/>
            <person name="Shea T."/>
            <person name="Sisk P."/>
            <person name="Sykes S."/>
            <person name="Wortman J."/>
            <person name="Nusbaum C."/>
            <person name="Birren B."/>
        </authorList>
    </citation>
    <scope>NUCLEOTIDE SEQUENCE [LARGE SCALE GENOMIC DNA]</scope>
    <source>
        <strain evidence="5 7">ATCC 43197</strain>
    </source>
</reference>
<evidence type="ECO:0000313" key="7">
    <source>
        <dbReference type="Proteomes" id="UP000013783"/>
    </source>
</evidence>
<dbReference type="InterPro" id="IPR003313">
    <property type="entry name" value="AraC-bd"/>
</dbReference>
<dbReference type="EMBL" id="ASWA01000004">
    <property type="protein sequence ID" value="EOT64005.1"/>
    <property type="molecule type" value="Genomic_DNA"/>
</dbReference>
<dbReference type="SMART" id="SM00342">
    <property type="entry name" value="HTH_ARAC"/>
    <property type="match status" value="1"/>
</dbReference>
<evidence type="ECO:0000313" key="6">
    <source>
        <dbReference type="EMBL" id="EOT64005.1"/>
    </source>
</evidence>
<dbReference type="Proteomes" id="UP000014148">
    <property type="component" value="Unassembled WGS sequence"/>
</dbReference>
<dbReference type="InterPro" id="IPR009057">
    <property type="entry name" value="Homeodomain-like_sf"/>
</dbReference>
<gene>
    <name evidence="6" type="ORF">I585_03202</name>
    <name evidence="5" type="ORF">UAI_02218</name>
</gene>
<dbReference type="PANTHER" id="PTHR43280">
    <property type="entry name" value="ARAC-FAMILY TRANSCRIPTIONAL REGULATOR"/>
    <property type="match status" value="1"/>
</dbReference>
<keyword evidence="1" id="KW-0805">Transcription regulation</keyword>
<dbReference type="Gene3D" id="2.60.120.10">
    <property type="entry name" value="Jelly Rolls"/>
    <property type="match status" value="1"/>
</dbReference>
<dbReference type="EMBL" id="AJAK01000015">
    <property type="protein sequence ID" value="EOH77581.1"/>
    <property type="molecule type" value="Genomic_DNA"/>
</dbReference>
<dbReference type="InterPro" id="IPR018060">
    <property type="entry name" value="HTH_AraC"/>
</dbReference>
<dbReference type="PROSITE" id="PS01124">
    <property type="entry name" value="HTH_ARAC_FAMILY_2"/>
    <property type="match status" value="1"/>
</dbReference>
<dbReference type="AlphaFoldDB" id="R2RAF1"/>
<name>R2RAF1_9ENTE</name>
<evidence type="ECO:0000259" key="4">
    <source>
        <dbReference type="PROSITE" id="PS01124"/>
    </source>
</evidence>
<keyword evidence="2" id="KW-0238">DNA-binding</keyword>
<evidence type="ECO:0000313" key="8">
    <source>
        <dbReference type="Proteomes" id="UP000014148"/>
    </source>
</evidence>
<dbReference type="SUPFAM" id="SSF46689">
    <property type="entry name" value="Homeodomain-like"/>
    <property type="match status" value="1"/>
</dbReference>
<dbReference type="Pfam" id="PF02311">
    <property type="entry name" value="AraC_binding"/>
    <property type="match status" value="1"/>
</dbReference>
<keyword evidence="8" id="KW-1185">Reference proteome</keyword>
<sequence>MIVTKLQGCVDMHKIVKDYLQNHNQIEEAQLNKKKFVIDIPSRSFQTAEDNMVLLKEYFLKNNSIYISKHPRFAPYPEHSHHFLELNYVYSGKSVQYINGRREVIKQGEILLLDRGSSHALGEHGEEDILINIIFPNDKVDIDWLSSLNDKNSVLFNFLAQTMATRSRKEYLIFRCSQNEHVQMILDQMIDKYFTEPIFANEIISLYIPILFTELIGNCTYDFYEEKKDKTNHQVVIDTLKLIEKEYASLSLENAAQQLGYNKNYLSNIIKKKTGETFSELLSKQRMKQAKFLIEGSTLPISSIVELVGLKNRSHFYKQFKAAYGELPNTFRENKK</sequence>
<dbReference type="Gene3D" id="1.10.10.60">
    <property type="entry name" value="Homeodomain-like"/>
    <property type="match status" value="2"/>
</dbReference>
<evidence type="ECO:0000256" key="3">
    <source>
        <dbReference type="ARBA" id="ARBA00023163"/>
    </source>
</evidence>
<dbReference type="SUPFAM" id="SSF51215">
    <property type="entry name" value="Regulatory protein AraC"/>
    <property type="match status" value="1"/>
</dbReference>
<dbReference type="PANTHER" id="PTHR43280:SF28">
    <property type="entry name" value="HTH-TYPE TRANSCRIPTIONAL ACTIVATOR RHAS"/>
    <property type="match status" value="1"/>
</dbReference>
<comment type="caution">
    <text evidence="5">The sequence shown here is derived from an EMBL/GenBank/DDBJ whole genome shotgun (WGS) entry which is preliminary data.</text>
</comment>
<evidence type="ECO:0000256" key="2">
    <source>
        <dbReference type="ARBA" id="ARBA00023125"/>
    </source>
</evidence>
<dbReference type="InterPro" id="IPR037923">
    <property type="entry name" value="HTH-like"/>
</dbReference>
<dbReference type="eggNOG" id="COG1917">
    <property type="taxonomic scope" value="Bacteria"/>
</dbReference>
<dbReference type="InterPro" id="IPR014710">
    <property type="entry name" value="RmlC-like_jellyroll"/>
</dbReference>
<keyword evidence="3" id="KW-0804">Transcription</keyword>